<proteinExistence type="predicted"/>
<gene>
    <name evidence="2" type="ORF">PL963_03689</name>
</gene>
<dbReference type="Gene3D" id="3.20.20.140">
    <property type="entry name" value="Metal-dependent hydrolases"/>
    <property type="match status" value="1"/>
</dbReference>
<dbReference type="Pfam" id="PF04909">
    <property type="entry name" value="Amidohydro_2"/>
    <property type="match status" value="1"/>
</dbReference>
<organism evidence="2 3">
    <name type="scientific">Pseudomonas cerasi</name>
    <dbReference type="NCBI Taxonomy" id="1583341"/>
    <lineage>
        <taxon>Bacteria</taxon>
        <taxon>Pseudomonadati</taxon>
        <taxon>Pseudomonadota</taxon>
        <taxon>Gammaproteobacteria</taxon>
        <taxon>Pseudomonadales</taxon>
        <taxon>Pseudomonadaceae</taxon>
        <taxon>Pseudomonas</taxon>
    </lineage>
</organism>
<dbReference type="GO" id="GO:0016787">
    <property type="term" value="F:hydrolase activity"/>
    <property type="evidence" value="ECO:0007669"/>
    <property type="project" value="UniProtKB-KW"/>
</dbReference>
<dbReference type="SUPFAM" id="SSF51556">
    <property type="entry name" value="Metallo-dependent hydrolases"/>
    <property type="match status" value="1"/>
</dbReference>
<dbReference type="Proteomes" id="UP000239025">
    <property type="component" value="Chromosome 1"/>
</dbReference>
<reference evidence="3" key="1">
    <citation type="submission" date="2017-11" db="EMBL/GenBank/DDBJ databases">
        <authorList>
            <person name="Blom J."/>
        </authorList>
    </citation>
    <scope>NUCLEOTIDE SEQUENCE [LARGE SCALE GENOMIC DNA]</scope>
</reference>
<keyword evidence="3" id="KW-1185">Reference proteome</keyword>
<dbReference type="EMBL" id="LT963395">
    <property type="protein sequence ID" value="SOS21776.1"/>
    <property type="molecule type" value="Genomic_DNA"/>
</dbReference>
<dbReference type="PANTHER" id="PTHR35563:SF2">
    <property type="entry name" value="BARREL METAL-DEPENDENT HYDROLASE, PUTATIVE (AFU_ORTHOLOGUE AFUA_1G16240)-RELATED"/>
    <property type="match status" value="1"/>
</dbReference>
<dbReference type="InterPro" id="IPR006680">
    <property type="entry name" value="Amidohydro-rel"/>
</dbReference>
<name>A0A193SSP6_9PSED</name>
<dbReference type="InterPro" id="IPR032466">
    <property type="entry name" value="Metal_Hydrolase"/>
</dbReference>
<keyword evidence="2" id="KW-0378">Hydrolase</keyword>
<dbReference type="InterPro" id="IPR052358">
    <property type="entry name" value="Aro_Compnd_Degr_Hydrolases"/>
</dbReference>
<dbReference type="AlphaFoldDB" id="A0A193SSP6"/>
<sequence length="284" mass="30953">MNRIFDAHCHIIDPHFPLIANNGYLPEPFGVADYLATVQPLGVQGGAVVSGSFQGFDQGYLLQALRLLGPGFVGVTQLPASVTDAELDNLNAAGVRALRFNLKRGGSEQLDQLEALALRVHEHAGWHSELYIDSRELAPIETRLRKLPAISIDHLGLSAEGLPVLLRLAEHGVRVKACGFGRVDFPVREALRDIHAANPNALMFGTDLPSTRAPRPFRPDDIELLIDALGESGARQALWENAAPVRRCGKTRRASIDSDAVVPRAIASLPTWIPMDHVGQYLHK</sequence>
<accession>A0A193SSP6</accession>
<evidence type="ECO:0000259" key="1">
    <source>
        <dbReference type="Pfam" id="PF04909"/>
    </source>
</evidence>
<protein>
    <submittedName>
        <fullName evidence="2">Amidohydrolase 2</fullName>
    </submittedName>
</protein>
<evidence type="ECO:0000313" key="3">
    <source>
        <dbReference type="Proteomes" id="UP000239025"/>
    </source>
</evidence>
<feature type="domain" description="Amidohydrolase-related" evidence="1">
    <location>
        <begin position="6"/>
        <end position="243"/>
    </location>
</feature>
<evidence type="ECO:0000313" key="2">
    <source>
        <dbReference type="EMBL" id="SOS21776.1"/>
    </source>
</evidence>
<dbReference type="PANTHER" id="PTHR35563">
    <property type="entry name" value="BARREL METAL-DEPENDENT HYDROLASE, PUTATIVE (AFU_ORTHOLOGUE AFUA_1G16240)-RELATED"/>
    <property type="match status" value="1"/>
</dbReference>